<organism evidence="5 6">
    <name type="scientific">Brytella acorum</name>
    <dbReference type="NCBI Taxonomy" id="2959299"/>
    <lineage>
        <taxon>Bacteria</taxon>
        <taxon>Pseudomonadati</taxon>
        <taxon>Pseudomonadota</taxon>
        <taxon>Alphaproteobacteria</taxon>
        <taxon>Acetobacterales</taxon>
        <taxon>Acetobacteraceae</taxon>
        <taxon>Brytella</taxon>
    </lineage>
</organism>
<dbReference type="InterPro" id="IPR014036">
    <property type="entry name" value="DeoR-like_C"/>
</dbReference>
<dbReference type="InterPro" id="IPR036390">
    <property type="entry name" value="WH_DNA-bd_sf"/>
</dbReference>
<keyword evidence="2" id="KW-0804">Transcription</keyword>
<protein>
    <submittedName>
        <fullName evidence="5">DeoR/GlpR family DNA-binding transcription regulator</fullName>
    </submittedName>
</protein>
<dbReference type="Proteomes" id="UP001176960">
    <property type="component" value="Unassembled WGS sequence"/>
</dbReference>
<dbReference type="InterPro" id="IPR050313">
    <property type="entry name" value="Carb_Metab_HTH_regulators"/>
</dbReference>
<dbReference type="InterPro" id="IPR036388">
    <property type="entry name" value="WH-like_DNA-bd_sf"/>
</dbReference>
<name>A0AA35Y369_9PROT</name>
<dbReference type="SUPFAM" id="SSF100950">
    <property type="entry name" value="NagB/RpiA/CoA transferase-like"/>
    <property type="match status" value="1"/>
</dbReference>
<dbReference type="PANTHER" id="PTHR30363:SF8">
    <property type="entry name" value="DEOXYRIBOSE OPERON REPRESSOR"/>
    <property type="match status" value="1"/>
</dbReference>
<dbReference type="InterPro" id="IPR001034">
    <property type="entry name" value="DeoR_HTH"/>
</dbReference>
<dbReference type="RefSeq" id="WP_289840829.1">
    <property type="nucleotide sequence ID" value="NZ_CATKSH010000003.1"/>
</dbReference>
<evidence type="ECO:0000313" key="6">
    <source>
        <dbReference type="Proteomes" id="UP001176960"/>
    </source>
</evidence>
<dbReference type="PANTHER" id="PTHR30363">
    <property type="entry name" value="HTH-TYPE TRANSCRIPTIONAL REGULATOR SRLR-RELATED"/>
    <property type="match status" value="1"/>
</dbReference>
<dbReference type="EMBL" id="CATKSH010000003">
    <property type="protein sequence ID" value="CAI9119933.1"/>
    <property type="molecule type" value="Genomic_DNA"/>
</dbReference>
<evidence type="ECO:0000313" key="5">
    <source>
        <dbReference type="EMBL" id="CAI9119933.1"/>
    </source>
</evidence>
<gene>
    <name evidence="5" type="ORF">LMG32879_000759</name>
</gene>
<dbReference type="GO" id="GO:0003700">
    <property type="term" value="F:DNA-binding transcription factor activity"/>
    <property type="evidence" value="ECO:0007669"/>
    <property type="project" value="InterPro"/>
</dbReference>
<proteinExistence type="predicted"/>
<dbReference type="PROSITE" id="PS51000">
    <property type="entry name" value="HTH_DEOR_2"/>
    <property type="match status" value="1"/>
</dbReference>
<dbReference type="Pfam" id="PF08220">
    <property type="entry name" value="HTH_DeoR"/>
    <property type="match status" value="1"/>
</dbReference>
<accession>A0AA35Y369</accession>
<keyword evidence="6" id="KW-1185">Reference proteome</keyword>
<dbReference type="Pfam" id="PF00455">
    <property type="entry name" value="DeoRC"/>
    <property type="match status" value="1"/>
</dbReference>
<comment type="caution">
    <text evidence="5">The sequence shown here is derived from an EMBL/GenBank/DDBJ whole genome shotgun (WGS) entry which is preliminary data.</text>
</comment>
<feature type="domain" description="HTH deoR-type" evidence="4">
    <location>
        <begin position="22"/>
        <end position="77"/>
    </location>
</feature>
<keyword evidence="1" id="KW-0805">Transcription regulation</keyword>
<dbReference type="Gene3D" id="1.10.10.10">
    <property type="entry name" value="Winged helix-like DNA-binding domain superfamily/Winged helix DNA-binding domain"/>
    <property type="match status" value="1"/>
</dbReference>
<dbReference type="AlphaFoldDB" id="A0AA35Y369"/>
<dbReference type="SMART" id="SM00420">
    <property type="entry name" value="HTH_DEOR"/>
    <property type="match status" value="1"/>
</dbReference>
<dbReference type="GO" id="GO:0003677">
    <property type="term" value="F:DNA binding"/>
    <property type="evidence" value="ECO:0007669"/>
    <property type="project" value="UniProtKB-KW"/>
</dbReference>
<feature type="region of interest" description="Disordered" evidence="3">
    <location>
        <begin position="1"/>
        <end position="21"/>
    </location>
</feature>
<evidence type="ECO:0000256" key="3">
    <source>
        <dbReference type="SAM" id="MobiDB-lite"/>
    </source>
</evidence>
<keyword evidence="5" id="KW-0238">DNA-binding</keyword>
<dbReference type="SUPFAM" id="SSF46785">
    <property type="entry name" value="Winged helix' DNA-binding domain"/>
    <property type="match status" value="1"/>
</dbReference>
<evidence type="ECO:0000259" key="4">
    <source>
        <dbReference type="PROSITE" id="PS51000"/>
    </source>
</evidence>
<dbReference type="InterPro" id="IPR037171">
    <property type="entry name" value="NagB/RpiA_transferase-like"/>
</dbReference>
<reference evidence="5" key="1">
    <citation type="submission" date="2023-03" db="EMBL/GenBank/DDBJ databases">
        <authorList>
            <person name="Cleenwerck I."/>
        </authorList>
    </citation>
    <scope>NUCLEOTIDE SEQUENCE</scope>
    <source>
        <strain evidence="5">LMG 32879</strain>
    </source>
</reference>
<evidence type="ECO:0000256" key="1">
    <source>
        <dbReference type="ARBA" id="ARBA00023015"/>
    </source>
</evidence>
<dbReference type="SMART" id="SM01134">
    <property type="entry name" value="DeoRC"/>
    <property type="match status" value="1"/>
</dbReference>
<evidence type="ECO:0000256" key="2">
    <source>
        <dbReference type="ARBA" id="ARBA00023163"/>
    </source>
</evidence>
<sequence>MSATQDHHDPDDTDLPAKRRDNAARQQRILDVLFETGNATIENLSDRFGVSRMTIHRDAHALAKQGLIDKLHGSVALKNRAVTQKSVNYRRSRATSLKQAIITRAVSLITPEQVLVLDDSTTVAELLPLIPALAPLTIITNAMGVVQALAPYPGLKLICLGGEYNAPRNAFFGLLCEQAAKSLRANTMFLSTSVINGGVAFQNDEDVVKVKRALMAIADQSILLADSTKFQNGGLVRLAQLSEFDRVLTDVQLKPAARKLLTDEGVRLEICE</sequence>